<feature type="region of interest" description="Disordered" evidence="1">
    <location>
        <begin position="46"/>
        <end position="94"/>
    </location>
</feature>
<evidence type="ECO:0000313" key="3">
    <source>
        <dbReference type="Proteomes" id="UP000001239"/>
    </source>
</evidence>
<dbReference type="RefSeq" id="YP_418135.1">
    <property type="nucleotide sequence ID" value="NC_007623.1"/>
</dbReference>
<reference evidence="2 3" key="1">
    <citation type="journal article" date="2002" name="Genetika">
        <title>Phenogenetic characterization of a group of giant Phi KZ-like bacteriophages of Pseudomonas aeruginosa].</title>
        <authorList>
            <person name="Burkal'tseva M.V."/>
            <person name="Krylov V.N."/>
            <person name="Pleteneva E.A."/>
            <person name="Shaburova O.V."/>
            <person name="Krylov S.V."/>
            <person name="Volckaert G."/>
            <person name="Sykilinda N.N."/>
            <person name="Kurochkina L.P."/>
            <person name="Mesyanzhinov V.V."/>
        </authorList>
    </citation>
    <scope>NUCLEOTIDE SEQUENCE [LARGE SCALE GENOMIC DNA]</scope>
</reference>
<feature type="compositionally biased region" description="Pro residues" evidence="1">
    <location>
        <begin position="68"/>
        <end position="78"/>
    </location>
</feature>
<proteinExistence type="predicted"/>
<reference evidence="2 3" key="2">
    <citation type="journal article" date="2003" name="Res. Microbiol.">
        <title>Myoviridae bacteriophages of Pseudomonas aeruginosa: a long and complex evolutionary pathway.</title>
        <authorList>
            <person name="Krylov V.N."/>
            <person name="Pleteneva E.A."/>
            <person name="Bourkalsteva M.V."/>
            <person name="Shaburova O.V."/>
            <person name="Volckaert G."/>
            <person name="Sykilinda N.N."/>
            <person name="Kurochkina L.P."/>
            <person name="Mesyanzhinov V.V."/>
        </authorList>
    </citation>
    <scope>NUCLEOTIDE SEQUENCE [LARGE SCALE GENOMIC DNA]</scope>
</reference>
<accession>Q2Z0X9</accession>
<evidence type="ECO:0000313" key="2">
    <source>
        <dbReference type="EMBL" id="CAG27196.1"/>
    </source>
</evidence>
<reference evidence="2 3" key="3">
    <citation type="journal article" date="2004" name="Bioinformatics">
        <title>PHIRE, a deterministic approach to reveal regulatory elements in bacteriophage genomes.</title>
        <authorList>
            <person name="Lavigne R."/>
            <person name="Sun W.D."/>
            <person name="Volckaert G."/>
        </authorList>
    </citation>
    <scope>NUCLEOTIDE SEQUENCE [LARGE SCALE GENOMIC DNA]</scope>
</reference>
<keyword evidence="3" id="KW-1185">Reference proteome</keyword>
<dbReference type="KEGG" id="vg:5176770"/>
<sequence length="201" mass="22863">MGSSSPRSFYFFCLNTVLLDRFLKDTDCTNIMSYPPTYQEVKAMSKNNDQKNPSTPEDEKAKAVTTPPVTPPAQPAPATPQTSPKASKDESEEDNQDFDNILINVLSLYDNGEFNKELLIEMVEEVRKVTRPGLIPEEYYIDVAVQRYVEFAKRKKIDLKNLSILVGNPETSVELRSLNFYRAMEGLGPTFFMPYIIESKE</sequence>
<evidence type="ECO:0000256" key="1">
    <source>
        <dbReference type="SAM" id="MobiDB-lite"/>
    </source>
</evidence>
<dbReference type="GeneID" id="5176770"/>
<name>Q2Z0X9_9CAUD</name>
<protein>
    <submittedName>
        <fullName evidence="2">Uncharacterized protein</fullName>
    </submittedName>
</protein>
<dbReference type="EMBL" id="AJ697969">
    <property type="protein sequence ID" value="CAG27196.1"/>
    <property type="molecule type" value="Genomic_DNA"/>
</dbReference>
<organism evidence="2 3">
    <name type="scientific">Pseudomonas phage EL</name>
    <dbReference type="NCBI Taxonomy" id="273133"/>
    <lineage>
        <taxon>Viruses</taxon>
        <taxon>Duplodnaviria</taxon>
        <taxon>Heunggongvirae</taxon>
        <taxon>Uroviricota</taxon>
        <taxon>Caudoviricetes</taxon>
        <taxon>Chimalliviridae</taxon>
        <taxon>Elvirus</taxon>
        <taxon>Elvirus EL</taxon>
    </lineage>
</organism>
<reference evidence="2 3" key="4">
    <citation type="journal article" date="2005" name="J. Mol. Biol.">
        <title>Genome comparison of Pseudomonas aeruginosa large phages.</title>
        <authorList>
            <person name="Hertveldt K."/>
            <person name="Lavigne R."/>
            <person name="Pleteneva E."/>
            <person name="Sernova N."/>
            <person name="Kurochkina L."/>
            <person name="Korchevskii R."/>
            <person name="Robben J."/>
            <person name="Mesyanzhinov V."/>
            <person name="Krylov V.N."/>
            <person name="Volckaert G."/>
        </authorList>
    </citation>
    <scope>NUCLEOTIDE SEQUENCE</scope>
</reference>
<dbReference type="Proteomes" id="UP000001239">
    <property type="component" value="Segment"/>
</dbReference>
<feature type="compositionally biased region" description="Polar residues" evidence="1">
    <location>
        <begin position="46"/>
        <end position="55"/>
    </location>
</feature>